<keyword evidence="5" id="KW-1185">Reference proteome</keyword>
<dbReference type="Proteomes" id="UP000664779">
    <property type="component" value="Unassembled WGS sequence"/>
</dbReference>
<dbReference type="PROSITE" id="PS50801">
    <property type="entry name" value="STAS"/>
    <property type="match status" value="1"/>
</dbReference>
<evidence type="ECO:0000259" key="3">
    <source>
        <dbReference type="PROSITE" id="PS50801"/>
    </source>
</evidence>
<dbReference type="InterPro" id="IPR003658">
    <property type="entry name" value="Anti-sigma_ant"/>
</dbReference>
<dbReference type="Pfam" id="PF01740">
    <property type="entry name" value="STAS"/>
    <property type="match status" value="1"/>
</dbReference>
<sequence>MDLTTEHQGNQFTAFLSGQLKYQDNTEFRRLIEEINAAKVRNCVFDLSQLTAIDSAGLGMLVIASDNSETHGWEIVLRGVKGQVRKVLDLSRFDKLMTVIPDPSGE</sequence>
<organism evidence="4 5">
    <name type="scientific">Roseibium limicola</name>
    <dbReference type="NCBI Taxonomy" id="2816037"/>
    <lineage>
        <taxon>Bacteria</taxon>
        <taxon>Pseudomonadati</taxon>
        <taxon>Pseudomonadota</taxon>
        <taxon>Alphaproteobacteria</taxon>
        <taxon>Hyphomicrobiales</taxon>
        <taxon>Stappiaceae</taxon>
        <taxon>Roseibium</taxon>
    </lineage>
</organism>
<comment type="caution">
    <text evidence="4">The sequence shown here is derived from an EMBL/GenBank/DDBJ whole genome shotgun (WGS) entry which is preliminary data.</text>
</comment>
<dbReference type="InterPro" id="IPR036513">
    <property type="entry name" value="STAS_dom_sf"/>
</dbReference>
<dbReference type="NCBIfam" id="TIGR00377">
    <property type="entry name" value="ant_ant_sig"/>
    <property type="match status" value="1"/>
</dbReference>
<dbReference type="InterPro" id="IPR002645">
    <property type="entry name" value="STAS_dom"/>
</dbReference>
<name>A0A939EQ99_9HYPH</name>
<evidence type="ECO:0000256" key="1">
    <source>
        <dbReference type="ARBA" id="ARBA00009013"/>
    </source>
</evidence>
<proteinExistence type="inferred from homology"/>
<dbReference type="Gene3D" id="3.30.750.24">
    <property type="entry name" value="STAS domain"/>
    <property type="match status" value="1"/>
</dbReference>
<dbReference type="GO" id="GO:0043856">
    <property type="term" value="F:anti-sigma factor antagonist activity"/>
    <property type="evidence" value="ECO:0007669"/>
    <property type="project" value="InterPro"/>
</dbReference>
<dbReference type="AlphaFoldDB" id="A0A939EQ99"/>
<dbReference type="PANTHER" id="PTHR33495">
    <property type="entry name" value="ANTI-SIGMA FACTOR ANTAGONIST TM_1081-RELATED-RELATED"/>
    <property type="match status" value="1"/>
</dbReference>
<evidence type="ECO:0000313" key="5">
    <source>
        <dbReference type="Proteomes" id="UP000664779"/>
    </source>
</evidence>
<accession>A0A939EQ99</accession>
<feature type="domain" description="STAS" evidence="3">
    <location>
        <begin position="16"/>
        <end position="106"/>
    </location>
</feature>
<dbReference type="RefSeq" id="WP_206942368.1">
    <property type="nucleotide sequence ID" value="NZ_JAFLNF010000006.1"/>
</dbReference>
<evidence type="ECO:0000256" key="2">
    <source>
        <dbReference type="RuleBase" id="RU003749"/>
    </source>
</evidence>
<dbReference type="SUPFAM" id="SSF52091">
    <property type="entry name" value="SpoIIaa-like"/>
    <property type="match status" value="1"/>
</dbReference>
<evidence type="ECO:0000313" key="4">
    <source>
        <dbReference type="EMBL" id="MBO0346543.1"/>
    </source>
</evidence>
<gene>
    <name evidence="4" type="ORF">J0X15_15025</name>
</gene>
<comment type="similarity">
    <text evidence="1 2">Belongs to the anti-sigma-factor antagonist family.</text>
</comment>
<reference evidence="4" key="1">
    <citation type="submission" date="2021-03" db="EMBL/GenBank/DDBJ databases">
        <title>Roseibium sp. CAU 1637 isolated from Incheon.</title>
        <authorList>
            <person name="Kim W."/>
        </authorList>
    </citation>
    <scope>NUCLEOTIDE SEQUENCE</scope>
    <source>
        <strain evidence="4">CAU 1637</strain>
    </source>
</reference>
<protein>
    <recommendedName>
        <fullName evidence="2">Anti-sigma factor antagonist</fullName>
    </recommendedName>
</protein>
<dbReference type="EMBL" id="JAFLNF010000006">
    <property type="protein sequence ID" value="MBO0346543.1"/>
    <property type="molecule type" value="Genomic_DNA"/>
</dbReference>
<dbReference type="CDD" id="cd07043">
    <property type="entry name" value="STAS_anti-anti-sigma_factors"/>
    <property type="match status" value="1"/>
</dbReference>